<dbReference type="GO" id="GO:0005634">
    <property type="term" value="C:nucleus"/>
    <property type="evidence" value="ECO:0007669"/>
    <property type="project" value="TreeGrafter"/>
</dbReference>
<evidence type="ECO:0000256" key="3">
    <source>
        <dbReference type="ARBA" id="ARBA00014846"/>
    </source>
</evidence>
<evidence type="ECO:0000256" key="5">
    <source>
        <dbReference type="ARBA" id="ARBA00022741"/>
    </source>
</evidence>
<evidence type="ECO:0000256" key="7">
    <source>
        <dbReference type="ARBA" id="ARBA00022840"/>
    </source>
</evidence>
<accession>U9V2W0</accession>
<protein>
    <recommendedName>
        <fullName evidence="3 8">Inositol-pentakisphosphate 2-kinase</fullName>
        <ecNumber evidence="2 8">2.7.1.158</ecNumber>
    </recommendedName>
</protein>
<comment type="catalytic activity">
    <reaction evidence="1 8">
        <text>1D-myo-inositol 1,3,4,5,6-pentakisphosphate + ATP = 1D-myo-inositol hexakisphosphate + ADP + H(+)</text>
        <dbReference type="Rhea" id="RHEA:20313"/>
        <dbReference type="ChEBI" id="CHEBI:15378"/>
        <dbReference type="ChEBI" id="CHEBI:30616"/>
        <dbReference type="ChEBI" id="CHEBI:57733"/>
        <dbReference type="ChEBI" id="CHEBI:58130"/>
        <dbReference type="ChEBI" id="CHEBI:456216"/>
        <dbReference type="EC" id="2.7.1.158"/>
    </reaction>
</comment>
<evidence type="ECO:0000256" key="4">
    <source>
        <dbReference type="ARBA" id="ARBA00022679"/>
    </source>
</evidence>
<comment type="domain">
    <text evidence="8">The EXKPK motif is conserved in inositol-pentakisphosphate 2-kinases of both family 1 and 2.</text>
</comment>
<dbReference type="Pfam" id="PF06090">
    <property type="entry name" value="Ins_P5_2-kin"/>
    <property type="match status" value="1"/>
</dbReference>
<evidence type="ECO:0000313" key="9">
    <source>
        <dbReference type="EMBL" id="ESA22216.1"/>
    </source>
</evidence>
<dbReference type="HOGENOM" id="CLU_033188_1_0_1"/>
<comment type="function">
    <text evidence="8">Phosphorylates Ins(1,3,4,5,6)P5 at position 2 to form Ins(1,2,3,4,5,6)P6 (InsP6 or phytate).</text>
</comment>
<evidence type="ECO:0000256" key="2">
    <source>
        <dbReference type="ARBA" id="ARBA00012023"/>
    </source>
</evidence>
<dbReference type="PANTHER" id="PTHR14456">
    <property type="entry name" value="INOSITOL POLYPHOSPHATE KINASE 1"/>
    <property type="match status" value="1"/>
</dbReference>
<dbReference type="eggNOG" id="KOG4749">
    <property type="taxonomic scope" value="Eukaryota"/>
</dbReference>
<dbReference type="GO" id="GO:0032958">
    <property type="term" value="P:inositol phosphate biosynthetic process"/>
    <property type="evidence" value="ECO:0007669"/>
    <property type="project" value="TreeGrafter"/>
</dbReference>
<evidence type="ECO:0000256" key="6">
    <source>
        <dbReference type="ARBA" id="ARBA00022777"/>
    </source>
</evidence>
<organism evidence="9">
    <name type="scientific">Rhizophagus irregularis (strain DAOM 181602 / DAOM 197198 / MUCL 43194)</name>
    <name type="common">Arbuscular mycorrhizal fungus</name>
    <name type="synonym">Glomus intraradices</name>
    <dbReference type="NCBI Taxonomy" id="747089"/>
    <lineage>
        <taxon>Eukaryota</taxon>
        <taxon>Fungi</taxon>
        <taxon>Fungi incertae sedis</taxon>
        <taxon>Mucoromycota</taxon>
        <taxon>Glomeromycotina</taxon>
        <taxon>Glomeromycetes</taxon>
        <taxon>Glomerales</taxon>
        <taxon>Glomeraceae</taxon>
        <taxon>Rhizophagus</taxon>
    </lineage>
</organism>
<dbReference type="GO" id="GO:0005524">
    <property type="term" value="F:ATP binding"/>
    <property type="evidence" value="ECO:0007669"/>
    <property type="project" value="UniProtKB-KW"/>
</dbReference>
<dbReference type="AlphaFoldDB" id="U9V2W0"/>
<proteinExistence type="predicted"/>
<dbReference type="InterPro" id="IPR043001">
    <property type="entry name" value="IP5_2-K_N_lobe"/>
</dbReference>
<dbReference type="PANTHER" id="PTHR14456:SF2">
    <property type="entry name" value="INOSITOL-PENTAKISPHOSPHATE 2-KINASE"/>
    <property type="match status" value="1"/>
</dbReference>
<keyword evidence="5 8" id="KW-0547">Nucleotide-binding</keyword>
<keyword evidence="4 8" id="KW-0808">Transferase</keyword>
<gene>
    <name evidence="9" type="ORF">GLOINDRAFT_91521</name>
</gene>
<keyword evidence="6 8" id="KW-0418">Kinase</keyword>
<dbReference type="VEuPathDB" id="FungiDB:RhiirFUN_010467"/>
<dbReference type="EC" id="2.7.1.158" evidence="2 8"/>
<dbReference type="InterPro" id="IPR009286">
    <property type="entry name" value="Ins_P5_2-kin"/>
</dbReference>
<reference evidence="9" key="1">
    <citation type="submission" date="2013-07" db="EMBL/GenBank/DDBJ databases">
        <title>The genome of an arbuscular mycorrhizal fungus provides insights into the evolution of the oldest plant symbiosis.</title>
        <authorList>
            <consortium name="DOE Joint Genome Institute"/>
            <person name="Tisserant E."/>
            <person name="Malbreil M."/>
            <person name="Kuo A."/>
            <person name="Kohler A."/>
            <person name="Symeonidi A."/>
            <person name="Balestrini R."/>
            <person name="Charron P."/>
            <person name="Duensing N."/>
            <person name="Frei-dit-Frey N."/>
            <person name="Gianinazzi-Pearson V."/>
            <person name="Gilbert B."/>
            <person name="Handa Y."/>
            <person name="Hijri M."/>
            <person name="Kaul R."/>
            <person name="Kawaguchi M."/>
            <person name="Krajinski F."/>
            <person name="Lammers P."/>
            <person name="Lapierre D."/>
            <person name="Masclaux F.G."/>
            <person name="Murat C."/>
            <person name="Morin E."/>
            <person name="Ndikumana S."/>
            <person name="Pagni M."/>
            <person name="Petitpierre D."/>
            <person name="Requena N."/>
            <person name="Rosikiewicz P."/>
            <person name="Riley R."/>
            <person name="Saito K."/>
            <person name="San Clemente H."/>
            <person name="Shapiro H."/>
            <person name="van Tuinen D."/>
            <person name="Becard G."/>
            <person name="Bonfante P."/>
            <person name="Paszkowski U."/>
            <person name="Shachar-Hill Y."/>
            <person name="Young J.P."/>
            <person name="Sanders I.R."/>
            <person name="Henrissat B."/>
            <person name="Rensing S.A."/>
            <person name="Grigoriev I.V."/>
            <person name="Corradi N."/>
            <person name="Roux C."/>
            <person name="Martin F."/>
        </authorList>
    </citation>
    <scope>NUCLEOTIDE SEQUENCE</scope>
    <source>
        <strain evidence="9">DAOM 197198</strain>
    </source>
</reference>
<keyword evidence="7 8" id="KW-0067">ATP-binding</keyword>
<evidence type="ECO:0000256" key="8">
    <source>
        <dbReference type="RuleBase" id="RU364126"/>
    </source>
</evidence>
<dbReference type="Gene3D" id="3.30.200.110">
    <property type="entry name" value="Inositol-pentakisphosphate 2-kinase, N-lobe"/>
    <property type="match status" value="2"/>
</dbReference>
<dbReference type="EMBL" id="KI275768">
    <property type="protein sequence ID" value="ESA22216.1"/>
    <property type="molecule type" value="Genomic_DNA"/>
</dbReference>
<sequence>MARVETIPELYNTTLWKFKAEGNANITLSYVGENARFSATVLRLRKDNQLDTIIDPQYFTYSYANFIMKPLIGDKYVGESILLEVQPEFLKALSKSVLKIRSNKRTQKDIDHNQKYAILTPDHTVFPSNISPTLSVELKPKWAFLPSSPFIENFVKFQSCRFCMHKYLKRGPTDDVTRYCPLDLFSLEDKRIRKAIEALIDCPGSNLKLFIQGLQIEIGKENWLTSLCEFFEIGYPELDDKKQHYVIDMLIVLLIQVIMKEQYLFRRLKILQKTLDELDIEGINKLLITLRPKLSEPLLEEWKLIVDEYMKRTTANNMLEFMSTMENKQIHQRIYEYLMSATLKDCSIIFSFRKSDIRDFAEQKSHSSIFLFLFLSQIFQNKERLQQISLSETQSPISDSLNKYPYDNYLDKPYVYKVNVIDLDPKPLAKLPYYQELDAKIVENYLKCGATNNKCSE</sequence>
<name>U9V2W0_RHIID</name>
<dbReference type="GO" id="GO:0035299">
    <property type="term" value="F:inositol-1,3,4,5,6-pentakisphosphate 2-kinase activity"/>
    <property type="evidence" value="ECO:0007669"/>
    <property type="project" value="UniProtKB-EC"/>
</dbReference>
<evidence type="ECO:0000256" key="1">
    <source>
        <dbReference type="ARBA" id="ARBA00001774"/>
    </source>
</evidence>